<dbReference type="Proteomes" id="UP000193622">
    <property type="component" value="Unassembled WGS sequence"/>
</dbReference>
<keyword evidence="1" id="KW-1133">Transmembrane helix</keyword>
<organism evidence="2 3">
    <name type="scientific">Mycolicibacterium iranicum</name>
    <name type="common">Mycobacterium iranicum</name>
    <dbReference type="NCBI Taxonomy" id="912594"/>
    <lineage>
        <taxon>Bacteria</taxon>
        <taxon>Bacillati</taxon>
        <taxon>Actinomycetota</taxon>
        <taxon>Actinomycetes</taxon>
        <taxon>Mycobacteriales</taxon>
        <taxon>Mycobacteriaceae</taxon>
        <taxon>Mycolicibacterium</taxon>
    </lineage>
</organism>
<dbReference type="EMBL" id="LQPC01000073">
    <property type="protein sequence ID" value="ORV81656.1"/>
    <property type="molecule type" value="Genomic_DNA"/>
</dbReference>
<feature type="transmembrane region" description="Helical" evidence="1">
    <location>
        <begin position="20"/>
        <end position="37"/>
    </location>
</feature>
<feature type="transmembrane region" description="Helical" evidence="1">
    <location>
        <begin position="203"/>
        <end position="221"/>
    </location>
</feature>
<feature type="transmembrane region" description="Helical" evidence="1">
    <location>
        <begin position="49"/>
        <end position="69"/>
    </location>
</feature>
<gene>
    <name evidence="2" type="ORF">AWC12_28835</name>
</gene>
<feature type="transmembrane region" description="Helical" evidence="1">
    <location>
        <begin position="119"/>
        <end position="138"/>
    </location>
</feature>
<feature type="transmembrane region" description="Helical" evidence="1">
    <location>
        <begin position="89"/>
        <end position="112"/>
    </location>
</feature>
<sequence>MTRLVSTVKLETTMMVRQGFAAAAVISGLLWLTVLLPMPHDLRPIVEPYVLIGDITIIGFFFIGASVFYEKQEGTLHAVVCSPMRFWEYLLAKIVVLMAISLFVAMIVVTVVNGTDYRAIPVLAGVTLGTVVMLLTGFASSLPFTSVSDWFLATTIPLALLALPILHLSGVWPSPLLYLIPTQGPLLLFGTAFDQIALAPWQMVYALIYPLLCSAGLYVLARRLFVQHVIERAQ</sequence>
<dbReference type="AlphaFoldDB" id="A0A1X1W4Y6"/>
<dbReference type="Pfam" id="PF24686">
    <property type="entry name" value="FLQE3_permease"/>
    <property type="match status" value="1"/>
</dbReference>
<feature type="transmembrane region" description="Helical" evidence="1">
    <location>
        <begin position="150"/>
        <end position="169"/>
    </location>
</feature>
<evidence type="ECO:0000313" key="3">
    <source>
        <dbReference type="Proteomes" id="UP000193622"/>
    </source>
</evidence>
<dbReference type="InterPro" id="IPR056926">
    <property type="entry name" value="FLQE3_permease"/>
</dbReference>
<evidence type="ECO:0000313" key="2">
    <source>
        <dbReference type="EMBL" id="ORV81656.1"/>
    </source>
</evidence>
<comment type="caution">
    <text evidence="2">The sequence shown here is derived from an EMBL/GenBank/DDBJ whole genome shotgun (WGS) entry which is preliminary data.</text>
</comment>
<name>A0A1X1W4Y6_MYCIR</name>
<reference evidence="2 3" key="1">
    <citation type="submission" date="2016-01" db="EMBL/GenBank/DDBJ databases">
        <title>The new phylogeny of the genus Mycobacterium.</title>
        <authorList>
            <person name="Tarcisio F."/>
            <person name="Conor M."/>
            <person name="Antonella G."/>
            <person name="Elisabetta G."/>
            <person name="Giulia F.S."/>
            <person name="Sara T."/>
            <person name="Anna F."/>
            <person name="Clotilde B."/>
            <person name="Roberto B."/>
            <person name="Veronica D.S."/>
            <person name="Fabio R."/>
            <person name="Monica P."/>
            <person name="Olivier J."/>
            <person name="Enrico T."/>
            <person name="Nicola S."/>
        </authorList>
    </citation>
    <scope>NUCLEOTIDE SEQUENCE [LARGE SCALE GENOMIC DNA]</scope>
    <source>
        <strain evidence="2 3">DSM 45541</strain>
    </source>
</reference>
<accession>A0A1X1W4Y6</accession>
<keyword evidence="1" id="KW-0812">Transmembrane</keyword>
<protein>
    <submittedName>
        <fullName evidence="2">Fluoroquinolone transporter permease</fullName>
    </submittedName>
</protein>
<dbReference type="RefSeq" id="WP_085178293.1">
    <property type="nucleotide sequence ID" value="NZ_LQPC01000073.1"/>
</dbReference>
<proteinExistence type="predicted"/>
<evidence type="ECO:0000256" key="1">
    <source>
        <dbReference type="SAM" id="Phobius"/>
    </source>
</evidence>
<keyword evidence="1" id="KW-0472">Membrane</keyword>